<proteinExistence type="predicted"/>
<gene>
    <name evidence="1" type="ORF">CPELLU_LOCUS14495</name>
</gene>
<evidence type="ECO:0000313" key="2">
    <source>
        <dbReference type="Proteomes" id="UP000789759"/>
    </source>
</evidence>
<dbReference type="EMBL" id="CAJVQA010017228">
    <property type="protein sequence ID" value="CAG8747674.1"/>
    <property type="molecule type" value="Genomic_DNA"/>
</dbReference>
<comment type="caution">
    <text evidence="1">The sequence shown here is derived from an EMBL/GenBank/DDBJ whole genome shotgun (WGS) entry which is preliminary data.</text>
</comment>
<reference evidence="1" key="1">
    <citation type="submission" date="2021-06" db="EMBL/GenBank/DDBJ databases">
        <authorList>
            <person name="Kallberg Y."/>
            <person name="Tangrot J."/>
            <person name="Rosling A."/>
        </authorList>
    </citation>
    <scope>NUCLEOTIDE SEQUENCE</scope>
    <source>
        <strain evidence="1">FL966</strain>
    </source>
</reference>
<keyword evidence="2" id="KW-1185">Reference proteome</keyword>
<organism evidence="1 2">
    <name type="scientific">Cetraspora pellucida</name>
    <dbReference type="NCBI Taxonomy" id="1433469"/>
    <lineage>
        <taxon>Eukaryota</taxon>
        <taxon>Fungi</taxon>
        <taxon>Fungi incertae sedis</taxon>
        <taxon>Mucoromycota</taxon>
        <taxon>Glomeromycotina</taxon>
        <taxon>Glomeromycetes</taxon>
        <taxon>Diversisporales</taxon>
        <taxon>Gigasporaceae</taxon>
        <taxon>Cetraspora</taxon>
    </lineage>
</organism>
<dbReference type="Proteomes" id="UP000789759">
    <property type="component" value="Unassembled WGS sequence"/>
</dbReference>
<sequence length="156" mass="18273">MLLLLDINAIFNIEEKNIIISNGSDHELDNVLDSILDATDSVDQTWETMDDDNTTNDESKTKKSKMYHLPVSEYIEWIKNLEKAEFSYYRHDHRVHEGGTKKTPQWSEKWYCHRYGTYESVARKDAMKKPWLVQKKSKKCDCKSYIHVVLPVGSVT</sequence>
<accession>A0A9N9IUW8</accession>
<evidence type="ECO:0000313" key="1">
    <source>
        <dbReference type="EMBL" id="CAG8747674.1"/>
    </source>
</evidence>
<protein>
    <submittedName>
        <fullName evidence="1">17694_t:CDS:1</fullName>
    </submittedName>
</protein>
<feature type="non-terminal residue" evidence="1">
    <location>
        <position position="156"/>
    </location>
</feature>
<name>A0A9N9IUW8_9GLOM</name>
<dbReference type="AlphaFoldDB" id="A0A9N9IUW8"/>
<dbReference type="OrthoDB" id="10456151at2759"/>